<protein>
    <submittedName>
        <fullName evidence="3">SRPBCC domain-containing protein</fullName>
    </submittedName>
</protein>
<dbReference type="Gene3D" id="3.30.530.20">
    <property type="match status" value="2"/>
</dbReference>
<dbReference type="Proteomes" id="UP001528673">
    <property type="component" value="Unassembled WGS sequence"/>
</dbReference>
<evidence type="ECO:0000313" key="4">
    <source>
        <dbReference type="Proteomes" id="UP001528673"/>
    </source>
</evidence>
<dbReference type="InterPro" id="IPR013538">
    <property type="entry name" value="ASHA1/2-like_C"/>
</dbReference>
<comment type="caution">
    <text evidence="3">The sequence shown here is derived from an EMBL/GenBank/DDBJ whole genome shotgun (WGS) entry which is preliminary data.</text>
</comment>
<feature type="domain" description="Activator of Hsp90 ATPase homologue 1/2-like C-terminal" evidence="2">
    <location>
        <begin position="175"/>
        <end position="306"/>
    </location>
</feature>
<dbReference type="InterPro" id="IPR023393">
    <property type="entry name" value="START-like_dom_sf"/>
</dbReference>
<organism evidence="3 4">
    <name type="scientific">Curvibacter cyanobacteriorum</name>
    <dbReference type="NCBI Taxonomy" id="3026422"/>
    <lineage>
        <taxon>Bacteria</taxon>
        <taxon>Pseudomonadati</taxon>
        <taxon>Pseudomonadota</taxon>
        <taxon>Betaproteobacteria</taxon>
        <taxon>Burkholderiales</taxon>
        <taxon>Comamonadaceae</taxon>
        <taxon>Curvibacter</taxon>
    </lineage>
</organism>
<evidence type="ECO:0000313" key="3">
    <source>
        <dbReference type="EMBL" id="MDD0838684.1"/>
    </source>
</evidence>
<keyword evidence="4" id="KW-1185">Reference proteome</keyword>
<reference evidence="3 4" key="1">
    <citation type="submission" date="2023-02" db="EMBL/GenBank/DDBJ databases">
        <title>Bacterial whole genomic sequence of Curvibacter sp. HBC61.</title>
        <authorList>
            <person name="Le V."/>
            <person name="Ko S.-R."/>
            <person name="Ahn C.-Y."/>
            <person name="Oh H.-M."/>
        </authorList>
    </citation>
    <scope>NUCLEOTIDE SEQUENCE [LARGE SCALE GENOMIC DNA]</scope>
    <source>
        <strain evidence="3 4">HBC61</strain>
    </source>
</reference>
<dbReference type="RefSeq" id="WP_273950719.1">
    <property type="nucleotide sequence ID" value="NZ_JAQSIP010000003.1"/>
</dbReference>
<proteinExistence type="inferred from homology"/>
<sequence>MSDLVTYPSPTELHFSRFIAAPLTWVWRAHVEQGQLERWWGPAGFSVTTLEMDVRPGGRWQFILHGPRVGADPEAPFGGPPTDYPNLIQYEDVVPQERLVWSHGDFDEVMFHVTTTFQAEGDGTRLETTLRLPSEAERDAKASYAVPGHASSMEKLEAHLRQPHHELSFTRVLQAPVGQVWSAWTVREQLMPWFCPQPWQVTECEIDLRPGGAFRTLMQGPDGERHDLLNCYLVVEPERRLVWTNALQPGYAPATQPWCTCVVELQAVGATATRLTARVMHADSAACEDHAKMGFPHGWHVALDQMLARIAA</sequence>
<dbReference type="SUPFAM" id="SSF55961">
    <property type="entry name" value="Bet v1-like"/>
    <property type="match status" value="2"/>
</dbReference>
<feature type="domain" description="Activator of Hsp90 ATPase homologue 1/2-like C-terminal" evidence="2">
    <location>
        <begin position="21"/>
        <end position="160"/>
    </location>
</feature>
<name>A0ABT5MX99_9BURK</name>
<gene>
    <name evidence="3" type="ORF">PSQ40_08880</name>
</gene>
<dbReference type="EMBL" id="JAQSIP010000003">
    <property type="protein sequence ID" value="MDD0838684.1"/>
    <property type="molecule type" value="Genomic_DNA"/>
</dbReference>
<evidence type="ECO:0000259" key="2">
    <source>
        <dbReference type="Pfam" id="PF08327"/>
    </source>
</evidence>
<comment type="similarity">
    <text evidence="1">Belongs to the AHA1 family.</text>
</comment>
<evidence type="ECO:0000256" key="1">
    <source>
        <dbReference type="ARBA" id="ARBA00006817"/>
    </source>
</evidence>
<dbReference type="Pfam" id="PF08327">
    <property type="entry name" value="AHSA1"/>
    <property type="match status" value="2"/>
</dbReference>
<accession>A0ABT5MX99</accession>